<feature type="domain" description="EAL" evidence="3">
    <location>
        <begin position="528"/>
        <end position="779"/>
    </location>
</feature>
<proteinExistence type="predicted"/>
<dbReference type="InterPro" id="IPR029787">
    <property type="entry name" value="Nucleotide_cyclase"/>
</dbReference>
<keyword evidence="1" id="KW-0472">Membrane</keyword>
<dbReference type="PROSITE" id="PS50887">
    <property type="entry name" value="GGDEF"/>
    <property type="match status" value="1"/>
</dbReference>
<feature type="transmembrane region" description="Helical" evidence="1">
    <location>
        <begin position="42"/>
        <end position="64"/>
    </location>
</feature>
<keyword evidence="1" id="KW-0812">Transmembrane</keyword>
<reference evidence="5 6" key="1">
    <citation type="submission" date="2013-09" db="EMBL/GenBank/DDBJ databases">
        <title>Whole genome shotgun sequence of Novosphingobium tardaugens NBRC 16725.</title>
        <authorList>
            <person name="Isaki S."/>
            <person name="Hosoyama A."/>
            <person name="Tsuchikane K."/>
            <person name="Katsumata H."/>
            <person name="Ando Y."/>
            <person name="Yamazaki S."/>
            <person name="Fujita N."/>
        </authorList>
    </citation>
    <scope>NUCLEOTIDE SEQUENCE [LARGE SCALE GENOMIC DNA]</scope>
    <source>
        <strain evidence="5 6">NBRC 16725</strain>
    </source>
</reference>
<dbReference type="SMART" id="SM00267">
    <property type="entry name" value="GGDEF"/>
    <property type="match status" value="1"/>
</dbReference>
<dbReference type="Pfam" id="PF08448">
    <property type="entry name" value="PAS_4"/>
    <property type="match status" value="1"/>
</dbReference>
<dbReference type="SUPFAM" id="SSF55785">
    <property type="entry name" value="PYP-like sensor domain (PAS domain)"/>
    <property type="match status" value="1"/>
</dbReference>
<protein>
    <submittedName>
        <fullName evidence="5">Putative signaling protein</fullName>
    </submittedName>
</protein>
<dbReference type="NCBIfam" id="TIGR00229">
    <property type="entry name" value="sensory_box"/>
    <property type="match status" value="1"/>
</dbReference>
<dbReference type="RefSeq" id="WP_021688260.1">
    <property type="nucleotide sequence ID" value="NZ_BASZ01000001.1"/>
</dbReference>
<dbReference type="InterPro" id="IPR000160">
    <property type="entry name" value="GGDEF_dom"/>
</dbReference>
<feature type="transmembrane region" description="Helical" evidence="1">
    <location>
        <begin position="109"/>
        <end position="132"/>
    </location>
</feature>
<dbReference type="eggNOG" id="COG5001">
    <property type="taxonomic scope" value="Bacteria"/>
</dbReference>
<keyword evidence="1" id="KW-1133">Transmembrane helix</keyword>
<evidence type="ECO:0000313" key="6">
    <source>
        <dbReference type="Proteomes" id="UP000016568"/>
    </source>
</evidence>
<dbReference type="AlphaFoldDB" id="U2ZXW5"/>
<dbReference type="InterPro" id="IPR052155">
    <property type="entry name" value="Biofilm_reg_signaling"/>
</dbReference>
<feature type="transmembrane region" description="Helical" evidence="1">
    <location>
        <begin position="161"/>
        <end position="177"/>
    </location>
</feature>
<dbReference type="SUPFAM" id="SSF55073">
    <property type="entry name" value="Nucleotide cyclase"/>
    <property type="match status" value="1"/>
</dbReference>
<evidence type="ECO:0000313" key="5">
    <source>
        <dbReference type="EMBL" id="GAD47353.1"/>
    </source>
</evidence>
<dbReference type="CDD" id="cd01948">
    <property type="entry name" value="EAL"/>
    <property type="match status" value="1"/>
</dbReference>
<dbReference type="Gene3D" id="3.30.70.270">
    <property type="match status" value="1"/>
</dbReference>
<feature type="transmembrane region" description="Helical" evidence="1">
    <location>
        <begin position="183"/>
        <end position="201"/>
    </location>
</feature>
<accession>U2ZXW5</accession>
<dbReference type="InterPro" id="IPR013656">
    <property type="entry name" value="PAS_4"/>
</dbReference>
<dbReference type="EMBL" id="BASZ01000001">
    <property type="protein sequence ID" value="GAD47353.1"/>
    <property type="molecule type" value="Genomic_DNA"/>
</dbReference>
<dbReference type="Pfam" id="PF00563">
    <property type="entry name" value="EAL"/>
    <property type="match status" value="1"/>
</dbReference>
<comment type="caution">
    <text evidence="5">The sequence shown here is derived from an EMBL/GenBank/DDBJ whole genome shotgun (WGS) entry which is preliminary data.</text>
</comment>
<dbReference type="Pfam" id="PF00990">
    <property type="entry name" value="GGDEF"/>
    <property type="match status" value="1"/>
</dbReference>
<dbReference type="PANTHER" id="PTHR44757:SF2">
    <property type="entry name" value="BIOFILM ARCHITECTURE MAINTENANCE PROTEIN MBAA"/>
    <property type="match status" value="1"/>
</dbReference>
<feature type="transmembrane region" description="Helical" evidence="1">
    <location>
        <begin position="70"/>
        <end position="88"/>
    </location>
</feature>
<sequence>MSIYRSESQTHPADLPLRLLLGFGGRIDANWGRFRSQQVAHLVQAAFGRSLLHLAASLAIVAMFADILPAWALLGWMAAVLAAIYVNFRTDRCLADLERHPVGKRDFQHHLIFSALLAALWAVPMAIFTQFAPTEEAFAVWGVLALLMTGAALWQAPVPLGAILFIGITGGSVMLALGQRGEYLMVAIVAIFILVAVAGTINGARNYLMACIAEEGVAEKNEVVSLLLREFEESEADWLWQTDSLRRVRSVSPRFAYALGQDADAVEGSPFLKLIAGSSWETGQFQPSLHDLAERMKRQESFSNIIVRVDIGGQQKWWELSGTPKLDDTGKFIGFRGVGSDVTEQRESSDKIAYLARYDTLTGLPNRMMLMEALGDAMKYADQWKSRCAFMMIDLDRFKQINDSLGHQIGDRLLAQVAERLKSVISSNELCGRLGGDEFAIVVRDASDKVRVDGVAQSVITLLSQPYEVDNHTLYVGSSVGSATGPRDGVTVETLMRNADLALYRAKDAGRGCHVAFEHSLHQDAEERRKLELSLRHALERNELSLNYQPVVDAQSEDVVSFEALLRWISPEHGSISPAKFIPLAEETRLIVPIGEWVLREACKEAMRWPDHIKVAVNVSGEQLLGSHFASTVVSALSSSGLDPRRLEIEVTESIFLRDDVMARATLEEIIALGCSIALDDFGTGYSSLGYLRKLRFSTIKVDRSFVQGAAKGNVECLAIIRAVVAMASSLDMSTTAEGVENGLEAQLIRELGCKKIQGYHFGRPMAAEDVQCLFPIRAADCSLA</sequence>
<dbReference type="InterPro" id="IPR000700">
    <property type="entry name" value="PAS-assoc_C"/>
</dbReference>
<organism evidence="5 6">
    <name type="scientific">Caenibius tardaugens NBRC 16725</name>
    <dbReference type="NCBI Taxonomy" id="1219035"/>
    <lineage>
        <taxon>Bacteria</taxon>
        <taxon>Pseudomonadati</taxon>
        <taxon>Pseudomonadota</taxon>
        <taxon>Alphaproteobacteria</taxon>
        <taxon>Sphingomonadales</taxon>
        <taxon>Erythrobacteraceae</taxon>
        <taxon>Caenibius</taxon>
    </lineage>
</organism>
<dbReference type="InterPro" id="IPR035965">
    <property type="entry name" value="PAS-like_dom_sf"/>
</dbReference>
<dbReference type="Gene3D" id="3.30.450.20">
    <property type="entry name" value="PAS domain"/>
    <property type="match status" value="1"/>
</dbReference>
<dbReference type="PROSITE" id="PS50113">
    <property type="entry name" value="PAC"/>
    <property type="match status" value="1"/>
</dbReference>
<dbReference type="SUPFAM" id="SSF141868">
    <property type="entry name" value="EAL domain-like"/>
    <property type="match status" value="1"/>
</dbReference>
<gene>
    <name evidence="5" type="ORF">NT2_01_01210</name>
</gene>
<keyword evidence="6" id="KW-1185">Reference proteome</keyword>
<dbReference type="CDD" id="cd01949">
    <property type="entry name" value="GGDEF"/>
    <property type="match status" value="1"/>
</dbReference>
<feature type="domain" description="PAC" evidence="2">
    <location>
        <begin position="300"/>
        <end position="354"/>
    </location>
</feature>
<dbReference type="Gene3D" id="3.20.20.450">
    <property type="entry name" value="EAL domain"/>
    <property type="match status" value="1"/>
</dbReference>
<dbReference type="Proteomes" id="UP000016568">
    <property type="component" value="Unassembled WGS sequence"/>
</dbReference>
<dbReference type="InterPro" id="IPR001633">
    <property type="entry name" value="EAL_dom"/>
</dbReference>
<dbReference type="InterPro" id="IPR043128">
    <property type="entry name" value="Rev_trsase/Diguanyl_cyclase"/>
</dbReference>
<dbReference type="NCBIfam" id="TIGR00254">
    <property type="entry name" value="GGDEF"/>
    <property type="match status" value="1"/>
</dbReference>
<dbReference type="InterPro" id="IPR035919">
    <property type="entry name" value="EAL_sf"/>
</dbReference>
<evidence type="ECO:0000259" key="3">
    <source>
        <dbReference type="PROSITE" id="PS50883"/>
    </source>
</evidence>
<dbReference type="PANTHER" id="PTHR44757">
    <property type="entry name" value="DIGUANYLATE CYCLASE DGCP"/>
    <property type="match status" value="1"/>
</dbReference>
<feature type="domain" description="GGDEF" evidence="4">
    <location>
        <begin position="386"/>
        <end position="519"/>
    </location>
</feature>
<dbReference type="SMART" id="SM00052">
    <property type="entry name" value="EAL"/>
    <property type="match status" value="1"/>
</dbReference>
<evidence type="ECO:0000259" key="4">
    <source>
        <dbReference type="PROSITE" id="PS50887"/>
    </source>
</evidence>
<name>U2ZXW5_9SPHN</name>
<dbReference type="InterPro" id="IPR000014">
    <property type="entry name" value="PAS"/>
</dbReference>
<evidence type="ECO:0000256" key="1">
    <source>
        <dbReference type="SAM" id="Phobius"/>
    </source>
</evidence>
<dbReference type="PROSITE" id="PS50883">
    <property type="entry name" value="EAL"/>
    <property type="match status" value="1"/>
</dbReference>
<evidence type="ECO:0000259" key="2">
    <source>
        <dbReference type="PROSITE" id="PS50113"/>
    </source>
</evidence>